<feature type="compositionally biased region" description="Polar residues" evidence="9">
    <location>
        <begin position="1068"/>
        <end position="1081"/>
    </location>
</feature>
<feature type="transmembrane region" description="Helical" evidence="10">
    <location>
        <begin position="739"/>
        <end position="758"/>
    </location>
</feature>
<reference evidence="13" key="1">
    <citation type="submission" date="2025-05" db="UniProtKB">
        <authorList>
            <consortium name="RefSeq"/>
        </authorList>
    </citation>
    <scope>NUCLEOTIDE SEQUENCE [LARGE SCALE GENOMIC DNA]</scope>
</reference>
<name>A0ABM4BCJ4_HYDVU</name>
<evidence type="ECO:0000313" key="14">
    <source>
        <dbReference type="RefSeq" id="XP_065646669.1"/>
    </source>
</evidence>
<keyword evidence="6 10" id="KW-1133">Transmembrane helix</keyword>
<proteinExistence type="inferred from homology"/>
<dbReference type="PRINTS" id="PR01231">
    <property type="entry name" value="HCO3TRNSPORT"/>
</dbReference>
<feature type="region of interest" description="Disordered" evidence="9">
    <location>
        <begin position="1126"/>
        <end position="1174"/>
    </location>
</feature>
<accession>A0ABM4BCJ4</accession>
<dbReference type="Gene3D" id="3.40.930.10">
    <property type="entry name" value="Mannitol-specific EII, Chain A"/>
    <property type="match status" value="1"/>
</dbReference>
<keyword evidence="8 10" id="KW-0472">Membrane</keyword>
<dbReference type="GeneID" id="100212319"/>
<organism evidence="13 14">
    <name type="scientific">Hydra vulgaris</name>
    <name type="common">Hydra</name>
    <name type="synonym">Hydra attenuata</name>
    <dbReference type="NCBI Taxonomy" id="6087"/>
    <lineage>
        <taxon>Eukaryota</taxon>
        <taxon>Metazoa</taxon>
        <taxon>Cnidaria</taxon>
        <taxon>Hydrozoa</taxon>
        <taxon>Hydroidolina</taxon>
        <taxon>Anthoathecata</taxon>
        <taxon>Aplanulata</taxon>
        <taxon>Hydridae</taxon>
        <taxon>Hydra</taxon>
    </lineage>
</organism>
<feature type="transmembrane region" description="Helical" evidence="10">
    <location>
        <begin position="907"/>
        <end position="926"/>
    </location>
</feature>
<evidence type="ECO:0000256" key="7">
    <source>
        <dbReference type="ARBA" id="ARBA00023065"/>
    </source>
</evidence>
<feature type="transmembrane region" description="Helical" evidence="10">
    <location>
        <begin position="537"/>
        <end position="564"/>
    </location>
</feature>
<feature type="transmembrane region" description="Helical" evidence="10">
    <location>
        <begin position="616"/>
        <end position="638"/>
    </location>
</feature>
<keyword evidence="4" id="KW-1003">Cell membrane</keyword>
<evidence type="ECO:0000256" key="1">
    <source>
        <dbReference type="ARBA" id="ARBA00004651"/>
    </source>
</evidence>
<dbReference type="InterPro" id="IPR016152">
    <property type="entry name" value="PTrfase/Anion_transptr"/>
</dbReference>
<dbReference type="SUPFAM" id="SSF55804">
    <property type="entry name" value="Phoshotransferase/anion transport protein"/>
    <property type="match status" value="1"/>
</dbReference>
<evidence type="ECO:0000256" key="10">
    <source>
        <dbReference type="SAM" id="Phobius"/>
    </source>
</evidence>
<evidence type="ECO:0000256" key="9">
    <source>
        <dbReference type="SAM" id="MobiDB-lite"/>
    </source>
</evidence>
<dbReference type="PANTHER" id="PTHR11453">
    <property type="entry name" value="ANION EXCHANGE PROTEIN"/>
    <property type="match status" value="1"/>
</dbReference>
<dbReference type="PANTHER" id="PTHR11453:SF36">
    <property type="entry name" value="ANION EXCHANGE PROTEIN"/>
    <property type="match status" value="1"/>
</dbReference>
<dbReference type="InterPro" id="IPR013769">
    <property type="entry name" value="Band3_cytoplasmic_dom"/>
</dbReference>
<dbReference type="RefSeq" id="XP_065646669.1">
    <property type="nucleotide sequence ID" value="XM_065790597.1"/>
</dbReference>
<dbReference type="Pfam" id="PF07565">
    <property type="entry name" value="Band_3_cyto"/>
    <property type="match status" value="1"/>
</dbReference>
<comment type="subcellular location">
    <subcellularLocation>
        <location evidence="1">Cell membrane</location>
        <topology evidence="1">Multi-pass membrane protein</topology>
    </subcellularLocation>
</comment>
<keyword evidence="13" id="KW-1185">Reference proteome</keyword>
<evidence type="ECO:0000256" key="6">
    <source>
        <dbReference type="ARBA" id="ARBA00022989"/>
    </source>
</evidence>
<dbReference type="Pfam" id="PF00955">
    <property type="entry name" value="HCO3_cotransp"/>
    <property type="match status" value="1"/>
</dbReference>
<evidence type="ECO:0000256" key="2">
    <source>
        <dbReference type="ARBA" id="ARBA00010993"/>
    </source>
</evidence>
<feature type="transmembrane region" description="Helical" evidence="10">
    <location>
        <begin position="784"/>
        <end position="803"/>
    </location>
</feature>
<feature type="transmembrane region" description="Helical" evidence="10">
    <location>
        <begin position="973"/>
        <end position="992"/>
    </location>
</feature>
<feature type="transmembrane region" description="Helical" evidence="10">
    <location>
        <begin position="697"/>
        <end position="719"/>
    </location>
</feature>
<evidence type="ECO:0000256" key="8">
    <source>
        <dbReference type="ARBA" id="ARBA00023136"/>
    </source>
</evidence>
<protein>
    <submittedName>
        <fullName evidence="14">Sodium bicarbonate cotransporter 3 isoform X4</fullName>
    </submittedName>
</protein>
<feature type="region of interest" description="Disordered" evidence="9">
    <location>
        <begin position="1068"/>
        <end position="1104"/>
    </location>
</feature>
<gene>
    <name evidence="14" type="primary">LOC100212319</name>
</gene>
<evidence type="ECO:0000256" key="5">
    <source>
        <dbReference type="ARBA" id="ARBA00022692"/>
    </source>
</evidence>
<dbReference type="Proteomes" id="UP001652625">
    <property type="component" value="Chromosome 02"/>
</dbReference>
<evidence type="ECO:0000313" key="13">
    <source>
        <dbReference type="Proteomes" id="UP001652625"/>
    </source>
</evidence>
<evidence type="ECO:0000259" key="11">
    <source>
        <dbReference type="Pfam" id="PF00955"/>
    </source>
</evidence>
<feature type="transmembrane region" description="Helical" evidence="10">
    <location>
        <begin position="584"/>
        <end position="609"/>
    </location>
</feature>
<feature type="transmembrane region" description="Helical" evidence="10">
    <location>
        <begin position="824"/>
        <end position="845"/>
    </location>
</feature>
<keyword evidence="5 10" id="KW-0812">Transmembrane</keyword>
<feature type="domain" description="Bicarbonate transporter-like transmembrane" evidence="11">
    <location>
        <begin position="472"/>
        <end position="1006"/>
    </location>
</feature>
<comment type="similarity">
    <text evidence="2">Belongs to the anion exchanger (TC 2.A.31) family.</text>
</comment>
<dbReference type="InterPro" id="IPR003020">
    <property type="entry name" value="HCO3_transpt_euk"/>
</dbReference>
<evidence type="ECO:0000256" key="3">
    <source>
        <dbReference type="ARBA" id="ARBA00022448"/>
    </source>
</evidence>
<keyword evidence="3" id="KW-0813">Transport</keyword>
<reference evidence="14" key="2">
    <citation type="submission" date="2025-08" db="UniProtKB">
        <authorList>
            <consortium name="RefSeq"/>
        </authorList>
    </citation>
    <scope>IDENTIFICATION</scope>
</reference>
<keyword evidence="7" id="KW-0406">Ion transport</keyword>
<feature type="transmembrane region" description="Helical" evidence="10">
    <location>
        <begin position="494"/>
        <end position="516"/>
    </location>
</feature>
<evidence type="ECO:0000256" key="4">
    <source>
        <dbReference type="ARBA" id="ARBA00022475"/>
    </source>
</evidence>
<evidence type="ECO:0000259" key="12">
    <source>
        <dbReference type="Pfam" id="PF07565"/>
    </source>
</evidence>
<dbReference type="InterPro" id="IPR011531">
    <property type="entry name" value="HCO3_transpt-like_TM_dom"/>
</dbReference>
<sequence length="1227" mass="137877">MVFNDSISFLNNVCNQNKRQQKMFWLKGDQAPQTSASERVKFILGCSDKEDGKPPHENPQLFTELEELFVYVDGNEEWKETARWFKYEEDVEESGDRWSKPRVAAISLYSLLELRSSLMAGTVILDMDASTLPDITSNLLSNLVANNKLDECVKDKVQETLLRKHHHHKGSSFRRNLSNIISRRSSRPIHSNISLSSKLNLYANLPSAQLKMQHFDSHSDVSSVQIKTCHDNDTCKEFSLTETQFHKKSYPSLTHTTTESSFISVCNQRVSIQGHLVYPSPGNDSDADANEKPSRLKNLLSPNAEASSILVGEVDYLLQPITAFIRLHNSTLIRDLTEVSIPTRFLFIMLGPRLSYGNYHEIGRAISTLMSNDIFHDVAYKAKSKEDLITGIDAFLEQVTVIPPGNWDISVRIEPQLNNQHKESKRLLSESNKAEISIDQLGSVGSTSLASDLATEENSSSNTGKHSVIGKQCSGLVSDLCARKKRTNDIKDGLNIKCIAASINIYLLLLAFIATVGDHEKRTTNNFIGVREHLLSFGINGLLFALFGGQPMLVMCYTLPIMVFDKLLFLVSQDLDFEFLSLRLWVGIWTAIFLIGCVILNVSTCIQYLTQFTLDIFAVVQPLVLLGYAAYYISIMVIDISNSPGMFVNQSCFCLHNFSDSNVINLFINKTEIMDNIHFRDCVGNGMKLIGNACNHGVSSLTLLVLVVSIFLVLILASFQHFSCFPKLIHRFLHDFSSLITVFVASMFVNQFSVNILYMQVPKHFHPEGARTSWVVPFFGSNQIWSICVAIIPAVFFTILIFGEHQLASYYVQKQFMLKKRCGYHLDLVVVVFGVLLSSILGLPFTVTSVILSVNKIRSLIVIKPSIDHYGGCKEIREQRVTAVLVCCLLLLTPIMQPLIKFIPLSVLYSIFIVAMCKVFINNIFVKRFKFLFVSNHHDEEVYLRQVPLISTNILTLVQALCVAVLCAVRASIAAFSFPFAIVFVMVVRFVLEFILPEQDLQLLDGPRLRFSCFQRKSDSYSHLILDSEQGIGLDVQDAGLLSHPSKMIIDIGDELAKTAAWKQLTGHTKNSLDSKNFPNTGSGESGSRRRRRRSRGSLNKNISLTKNKDGKECVALNTNNRASRKDSKNLKCDYLNEQSSQSDISNDKRTRKKSKNMKDQLPPWEQPIGSPPRKDLGLLEIFEDSLSIDPACTRTDSPIPACPVIKLENQKDQITNSLTPETFTLK</sequence>
<feature type="domain" description="Band 3 cytoplasmic" evidence="12">
    <location>
        <begin position="60"/>
        <end position="408"/>
    </location>
</feature>